<dbReference type="InterPro" id="IPR003395">
    <property type="entry name" value="RecF/RecN/SMC_N"/>
</dbReference>
<dbReference type="InterPro" id="IPR018078">
    <property type="entry name" value="DNA-binding_RecF_CS"/>
</dbReference>
<dbReference type="GO" id="GO:0005737">
    <property type="term" value="C:cytoplasm"/>
    <property type="evidence" value="ECO:0007669"/>
    <property type="project" value="UniProtKB-SubCell"/>
</dbReference>
<evidence type="ECO:0000313" key="17">
    <source>
        <dbReference type="EMBL" id="MBD8507019.1"/>
    </source>
</evidence>
<evidence type="ECO:0000256" key="1">
    <source>
        <dbReference type="ARBA" id="ARBA00004496"/>
    </source>
</evidence>
<dbReference type="InterPro" id="IPR042174">
    <property type="entry name" value="RecF_2"/>
</dbReference>
<proteinExistence type="inferred from homology"/>
<comment type="subcellular location">
    <subcellularLocation>
        <location evidence="1 13 14">Cytoplasm</location>
    </subcellularLocation>
</comment>
<keyword evidence="10 13" id="KW-0234">DNA repair</keyword>
<evidence type="ECO:0000256" key="5">
    <source>
        <dbReference type="ARBA" id="ARBA00022705"/>
    </source>
</evidence>
<dbReference type="PANTHER" id="PTHR32182">
    <property type="entry name" value="DNA REPLICATION AND REPAIR PROTEIN RECF"/>
    <property type="match status" value="1"/>
</dbReference>
<keyword evidence="6 13" id="KW-0547">Nucleotide-binding</keyword>
<evidence type="ECO:0000256" key="14">
    <source>
        <dbReference type="RuleBase" id="RU000578"/>
    </source>
</evidence>
<evidence type="ECO:0000256" key="13">
    <source>
        <dbReference type="HAMAP-Rule" id="MF_00365"/>
    </source>
</evidence>
<evidence type="ECO:0000259" key="16">
    <source>
        <dbReference type="Pfam" id="PF02463"/>
    </source>
</evidence>
<feature type="region of interest" description="Disordered" evidence="15">
    <location>
        <begin position="390"/>
        <end position="417"/>
    </location>
</feature>
<dbReference type="GO" id="GO:0009432">
    <property type="term" value="P:SOS response"/>
    <property type="evidence" value="ECO:0007669"/>
    <property type="project" value="UniProtKB-UniRule"/>
</dbReference>
<keyword evidence="9 13" id="KW-0238">DNA-binding</keyword>
<keyword evidence="8 13" id="KW-0067">ATP-binding</keyword>
<comment type="function">
    <text evidence="12 13 14">The RecF protein is involved in DNA metabolism; it is required for DNA replication and normal SOS inducibility. RecF binds preferentially to single-stranded, linear DNA. It also seems to bind ATP.</text>
</comment>
<keyword evidence="11 13" id="KW-0742">SOS response</keyword>
<dbReference type="PANTHER" id="PTHR32182:SF0">
    <property type="entry name" value="DNA REPLICATION AND REPAIR PROTEIN RECF"/>
    <property type="match status" value="1"/>
</dbReference>
<dbReference type="Pfam" id="PF02463">
    <property type="entry name" value="SMC_N"/>
    <property type="match status" value="1"/>
</dbReference>
<evidence type="ECO:0000256" key="15">
    <source>
        <dbReference type="SAM" id="MobiDB-lite"/>
    </source>
</evidence>
<evidence type="ECO:0000256" key="4">
    <source>
        <dbReference type="ARBA" id="ARBA00022490"/>
    </source>
</evidence>
<sequence>MFLRRLALRDFRSWRELDIALEPGCTVFVGRNGQGKTNILEAVRYLSILGSHRAPTDQALIRQGTSEAHISGIAVNVGRELAIDLGLRPGKTNKAWINRSPARRPAETLGIVHTVMFAPEDLSIVKGDPAERRRYIDELMVSLRPRYAAVRSEYEKIVRQRSALLKSISHGARSRRIDENAALTLETWDKHLARAGAEYLQERFSMARRLDPLFMRAYAGLAPESRPARMRYRCSLTDMPEDACSLSAESIENLFLAQLPAMRDKEIERGVCLVGPHRDDLELMLGDQPVKGYASHGESWSTALALRLASLAMLRDEGSEPILLLDDVFAELDRRRREALVAIALESEQVLVTAAVREDVPDSLRGRMVGVRAILSDQPDSLGQRVSEIQRSPVLEDQGHEEAIGEQQGEGARDGIG</sequence>
<evidence type="ECO:0000256" key="6">
    <source>
        <dbReference type="ARBA" id="ARBA00022741"/>
    </source>
</evidence>
<dbReference type="EMBL" id="JACYWE010000006">
    <property type="protein sequence ID" value="MBD8507019.1"/>
    <property type="molecule type" value="Genomic_DNA"/>
</dbReference>
<dbReference type="SUPFAM" id="SSF52540">
    <property type="entry name" value="P-loop containing nucleoside triphosphate hydrolases"/>
    <property type="match status" value="1"/>
</dbReference>
<organism evidence="17 18">
    <name type="scientific">Lolliginicoccus lacisalsi</name>
    <dbReference type="NCBI Taxonomy" id="2742202"/>
    <lineage>
        <taxon>Bacteria</taxon>
        <taxon>Bacillati</taxon>
        <taxon>Actinomycetota</taxon>
        <taxon>Actinomycetes</taxon>
        <taxon>Mycobacteriales</taxon>
        <taxon>Hoyosellaceae</taxon>
        <taxon>Lolliginicoccus</taxon>
    </lineage>
</organism>
<evidence type="ECO:0000256" key="3">
    <source>
        <dbReference type="ARBA" id="ARBA00020170"/>
    </source>
</evidence>
<dbReference type="GO" id="GO:0003697">
    <property type="term" value="F:single-stranded DNA binding"/>
    <property type="evidence" value="ECO:0007669"/>
    <property type="project" value="UniProtKB-UniRule"/>
</dbReference>
<name>A0A927PMM2_9ACTN</name>
<feature type="binding site" evidence="13">
    <location>
        <begin position="30"/>
        <end position="37"/>
    </location>
    <ligand>
        <name>ATP</name>
        <dbReference type="ChEBI" id="CHEBI:30616"/>
    </ligand>
</feature>
<dbReference type="GO" id="GO:0006260">
    <property type="term" value="P:DNA replication"/>
    <property type="evidence" value="ECO:0007669"/>
    <property type="project" value="UniProtKB-UniRule"/>
</dbReference>
<comment type="caution">
    <text evidence="17">The sequence shown here is derived from an EMBL/GenBank/DDBJ whole genome shotgun (WGS) entry which is preliminary data.</text>
</comment>
<evidence type="ECO:0000256" key="12">
    <source>
        <dbReference type="ARBA" id="ARBA00025401"/>
    </source>
</evidence>
<comment type="similarity">
    <text evidence="2 13 14">Belongs to the RecF family.</text>
</comment>
<keyword evidence="5 13" id="KW-0235">DNA replication</keyword>
<feature type="domain" description="RecF/RecN/SMC N-terminal" evidence="16">
    <location>
        <begin position="2"/>
        <end position="359"/>
    </location>
</feature>
<dbReference type="GO" id="GO:0000731">
    <property type="term" value="P:DNA synthesis involved in DNA repair"/>
    <property type="evidence" value="ECO:0007669"/>
    <property type="project" value="TreeGrafter"/>
</dbReference>
<keyword evidence="18" id="KW-1185">Reference proteome</keyword>
<dbReference type="GO" id="GO:0005524">
    <property type="term" value="F:ATP binding"/>
    <property type="evidence" value="ECO:0007669"/>
    <property type="project" value="UniProtKB-UniRule"/>
</dbReference>
<dbReference type="HAMAP" id="MF_00365">
    <property type="entry name" value="RecF"/>
    <property type="match status" value="1"/>
</dbReference>
<accession>A0A927PMM2</accession>
<dbReference type="InterPro" id="IPR001238">
    <property type="entry name" value="DNA-binding_RecF"/>
</dbReference>
<dbReference type="PROSITE" id="PS00617">
    <property type="entry name" value="RECF_1"/>
    <property type="match status" value="1"/>
</dbReference>
<reference evidence="17" key="1">
    <citation type="submission" date="2020-09" db="EMBL/GenBank/DDBJ databases">
        <title>Hoyosella lacisalsi sp. nov., a halotolerant actinobacterium isolated from soil of Lake Gudzhirganskoe.</title>
        <authorList>
            <person name="Yang Q."/>
            <person name="Guo P.Y."/>
            <person name="Liu S.W."/>
            <person name="Li F.N."/>
            <person name="Sun C.H."/>
        </authorList>
    </citation>
    <scope>NUCLEOTIDE SEQUENCE</scope>
    <source>
        <strain evidence="17">G463</strain>
    </source>
</reference>
<evidence type="ECO:0000313" key="18">
    <source>
        <dbReference type="Proteomes" id="UP000642993"/>
    </source>
</evidence>
<evidence type="ECO:0000256" key="9">
    <source>
        <dbReference type="ARBA" id="ARBA00023125"/>
    </source>
</evidence>
<dbReference type="GO" id="GO:0006302">
    <property type="term" value="P:double-strand break repair"/>
    <property type="evidence" value="ECO:0007669"/>
    <property type="project" value="TreeGrafter"/>
</dbReference>
<keyword evidence="4 13" id="KW-0963">Cytoplasm</keyword>
<evidence type="ECO:0000256" key="2">
    <source>
        <dbReference type="ARBA" id="ARBA00008016"/>
    </source>
</evidence>
<dbReference type="RefSeq" id="WP_192039483.1">
    <property type="nucleotide sequence ID" value="NZ_JACYWE010000006.1"/>
</dbReference>
<evidence type="ECO:0000256" key="11">
    <source>
        <dbReference type="ARBA" id="ARBA00023236"/>
    </source>
</evidence>
<dbReference type="AlphaFoldDB" id="A0A927PMM2"/>
<dbReference type="NCBIfam" id="TIGR00611">
    <property type="entry name" value="recf"/>
    <property type="match status" value="1"/>
</dbReference>
<dbReference type="InterPro" id="IPR027417">
    <property type="entry name" value="P-loop_NTPase"/>
</dbReference>
<protein>
    <recommendedName>
        <fullName evidence="3 13">DNA replication and repair protein RecF</fullName>
    </recommendedName>
</protein>
<dbReference type="PROSITE" id="PS00618">
    <property type="entry name" value="RECF_2"/>
    <property type="match status" value="1"/>
</dbReference>
<gene>
    <name evidence="13 17" type="primary">recF</name>
    <name evidence="17" type="ORF">HT102_11020</name>
</gene>
<evidence type="ECO:0000256" key="7">
    <source>
        <dbReference type="ARBA" id="ARBA00022763"/>
    </source>
</evidence>
<evidence type="ECO:0000256" key="10">
    <source>
        <dbReference type="ARBA" id="ARBA00023204"/>
    </source>
</evidence>
<dbReference type="Gene3D" id="1.20.1050.90">
    <property type="entry name" value="RecF/RecN/SMC, N-terminal domain"/>
    <property type="match status" value="1"/>
</dbReference>
<dbReference type="Gene3D" id="3.40.50.300">
    <property type="entry name" value="P-loop containing nucleotide triphosphate hydrolases"/>
    <property type="match status" value="1"/>
</dbReference>
<keyword evidence="7 13" id="KW-0227">DNA damage</keyword>
<dbReference type="Proteomes" id="UP000642993">
    <property type="component" value="Unassembled WGS sequence"/>
</dbReference>
<evidence type="ECO:0000256" key="8">
    <source>
        <dbReference type="ARBA" id="ARBA00022840"/>
    </source>
</evidence>